<dbReference type="GeneID" id="138701804"/>
<accession>A0A7T5Y176</accession>
<evidence type="ECO:0000256" key="1">
    <source>
        <dbReference type="ARBA" id="ARBA00004141"/>
    </source>
</evidence>
<evidence type="ECO:0000256" key="5">
    <source>
        <dbReference type="SAM" id="Phobius"/>
    </source>
</evidence>
<feature type="transmembrane region" description="Helical" evidence="5">
    <location>
        <begin position="266"/>
        <end position="289"/>
    </location>
</feature>
<dbReference type="FunFam" id="2.70.170.10:FF:000028">
    <property type="entry name" value="AcetylCholine Receptor"/>
    <property type="match status" value="1"/>
</dbReference>
<feature type="transmembrane region" description="Helical" evidence="5">
    <location>
        <begin position="362"/>
        <end position="382"/>
    </location>
</feature>
<evidence type="ECO:0000259" key="8">
    <source>
        <dbReference type="Pfam" id="PF02932"/>
    </source>
</evidence>
<dbReference type="Gene3D" id="2.70.170.10">
    <property type="entry name" value="Neurotransmitter-gated ion-channel ligand-binding domain"/>
    <property type="match status" value="1"/>
</dbReference>
<dbReference type="InterPro" id="IPR006029">
    <property type="entry name" value="Neurotrans-gated_channel_TM"/>
</dbReference>
<feature type="transmembrane region" description="Helical" evidence="5">
    <location>
        <begin position="295"/>
        <end position="313"/>
    </location>
</feature>
<evidence type="ECO:0000313" key="9">
    <source>
        <dbReference type="EMBL" id="QQH14656.1"/>
    </source>
</evidence>
<dbReference type="InterPro" id="IPR006201">
    <property type="entry name" value="Neur_channel"/>
</dbReference>
<dbReference type="SUPFAM" id="SSF63712">
    <property type="entry name" value="Nicotinic receptor ligand binding domain-like"/>
    <property type="match status" value="1"/>
</dbReference>
<keyword evidence="6" id="KW-0732">Signal</keyword>
<sequence length="463" mass="52225">MAEARDVLRCVWWVLVVLQLLVLTQIEVPGISAAVTDTGTGTGTLPPRPPGAWNATWTDRLKRNLLLNYDKFARPAQHTNTTVVNIGMTFRHVALDELKSIMTVQGWVKMSWIDEKLKWNESEYGDLGILHLANHEIWQPDIVLYNSATGNLVEYYGNTHCLAYPNGEVLWVPPSQFQVFCDLDMRLWPFDTQYCHLTLGSWTYDGDHIDILLDKYGADVQLMETSSEWEFMGVEETRNVKTYSCCVEPYIDITFKLTLRRRSPTYSAIVITPATVIVLLTLATFWLPPTAGEKILLNGCIAVIICIFLMYFSQKLPAMAGHTPLVVLFYSSSLYMVCIATIISVVVVNLARNQHVTPLPWVIKNLLTGWLGQILGLGHIIAQASALHHNMMSGNAEELREQQTAVFDDHDHMGNSSDDRQMITPRSRTSSQQDWVLLAAAIDRITFLVYCLLFAILAIVYAV</sequence>
<feature type="domain" description="Neurotransmitter-gated ion-channel ligand-binding" evidence="7">
    <location>
        <begin position="59"/>
        <end position="262"/>
    </location>
</feature>
<evidence type="ECO:0000256" key="6">
    <source>
        <dbReference type="SAM" id="SignalP"/>
    </source>
</evidence>
<feature type="transmembrane region" description="Helical" evidence="5">
    <location>
        <begin position="435"/>
        <end position="462"/>
    </location>
</feature>
<keyword evidence="2 5" id="KW-0812">Transmembrane</keyword>
<evidence type="ECO:0000256" key="4">
    <source>
        <dbReference type="ARBA" id="ARBA00023136"/>
    </source>
</evidence>
<dbReference type="GO" id="GO:0004888">
    <property type="term" value="F:transmembrane signaling receptor activity"/>
    <property type="evidence" value="ECO:0007669"/>
    <property type="project" value="InterPro"/>
</dbReference>
<dbReference type="SUPFAM" id="SSF90112">
    <property type="entry name" value="Neurotransmitter-gated ion-channel transmembrane pore"/>
    <property type="match status" value="1"/>
</dbReference>
<dbReference type="Gene3D" id="1.20.58.390">
    <property type="entry name" value="Neurotransmitter-gated ion-channel transmembrane domain"/>
    <property type="match status" value="1"/>
</dbReference>
<organism evidence="9">
    <name type="scientific">Periplaneta americana</name>
    <name type="common">American cockroach</name>
    <name type="synonym">Blatta americana</name>
    <dbReference type="NCBI Taxonomy" id="6978"/>
    <lineage>
        <taxon>Eukaryota</taxon>
        <taxon>Metazoa</taxon>
        <taxon>Ecdysozoa</taxon>
        <taxon>Arthropoda</taxon>
        <taxon>Hexapoda</taxon>
        <taxon>Insecta</taxon>
        <taxon>Pterygota</taxon>
        <taxon>Neoptera</taxon>
        <taxon>Polyneoptera</taxon>
        <taxon>Dictyoptera</taxon>
        <taxon>Blattodea</taxon>
        <taxon>Blattoidea</taxon>
        <taxon>Blattidae</taxon>
        <taxon>Blattinae</taxon>
        <taxon>Periplaneta</taxon>
    </lineage>
</organism>
<dbReference type="GO" id="GO:0016020">
    <property type="term" value="C:membrane"/>
    <property type="evidence" value="ECO:0007669"/>
    <property type="project" value="UniProtKB-SubCell"/>
</dbReference>
<feature type="domain" description="Neurotransmitter-gated ion-channel transmembrane" evidence="8">
    <location>
        <begin position="270"/>
        <end position="416"/>
    </location>
</feature>
<dbReference type="InterPro" id="IPR006202">
    <property type="entry name" value="Neur_chan_lig-bd"/>
</dbReference>
<evidence type="ECO:0000256" key="2">
    <source>
        <dbReference type="ARBA" id="ARBA00022692"/>
    </source>
</evidence>
<dbReference type="Pfam" id="PF02932">
    <property type="entry name" value="Neur_chan_memb"/>
    <property type="match status" value="1"/>
</dbReference>
<feature type="transmembrane region" description="Helical" evidence="5">
    <location>
        <begin position="325"/>
        <end position="350"/>
    </location>
</feature>
<protein>
    <submittedName>
        <fullName evidence="9">Alpha 9 nicotinic acetylcholine receptor subunit</fullName>
    </submittedName>
</protein>
<dbReference type="CDD" id="cd19051">
    <property type="entry name" value="LGIC_TM_cation"/>
    <property type="match status" value="1"/>
</dbReference>
<dbReference type="EMBL" id="MW201214">
    <property type="protein sequence ID" value="QQH14656.1"/>
    <property type="molecule type" value="mRNA"/>
</dbReference>
<keyword evidence="4 5" id="KW-0472">Membrane</keyword>
<dbReference type="GO" id="GO:0005230">
    <property type="term" value="F:extracellular ligand-gated monoatomic ion channel activity"/>
    <property type="evidence" value="ECO:0007669"/>
    <property type="project" value="InterPro"/>
</dbReference>
<comment type="subcellular location">
    <subcellularLocation>
        <location evidence="1">Membrane</location>
        <topology evidence="1">Multi-pass membrane protein</topology>
    </subcellularLocation>
</comment>
<dbReference type="InterPro" id="IPR036719">
    <property type="entry name" value="Neuro-gated_channel_TM_sf"/>
</dbReference>
<dbReference type="CDD" id="cd18997">
    <property type="entry name" value="LGIC_ECD_nAChR"/>
    <property type="match status" value="1"/>
</dbReference>
<feature type="signal peptide" evidence="6">
    <location>
        <begin position="1"/>
        <end position="26"/>
    </location>
</feature>
<dbReference type="InterPro" id="IPR038050">
    <property type="entry name" value="Neuro_actylchol_rec"/>
</dbReference>
<feature type="chain" id="PRO_5030851587" evidence="6">
    <location>
        <begin position="27"/>
        <end position="463"/>
    </location>
</feature>
<dbReference type="PANTHER" id="PTHR18945">
    <property type="entry name" value="NEUROTRANSMITTER GATED ION CHANNEL"/>
    <property type="match status" value="1"/>
</dbReference>
<name>A0A7T5Y176_PERAM</name>
<evidence type="ECO:0000259" key="7">
    <source>
        <dbReference type="Pfam" id="PF02931"/>
    </source>
</evidence>
<dbReference type="PRINTS" id="PR00252">
    <property type="entry name" value="NRIONCHANNEL"/>
</dbReference>
<evidence type="ECO:0000256" key="3">
    <source>
        <dbReference type="ARBA" id="ARBA00022989"/>
    </source>
</evidence>
<dbReference type="RefSeq" id="XP_069685175.1">
    <property type="nucleotide sequence ID" value="XM_069829074.1"/>
</dbReference>
<dbReference type="KEGG" id="pame:138701804"/>
<dbReference type="Pfam" id="PF02931">
    <property type="entry name" value="Neur_chan_LBD"/>
    <property type="match status" value="1"/>
</dbReference>
<keyword evidence="3 5" id="KW-1133">Transmembrane helix</keyword>
<reference evidence="9" key="1">
    <citation type="journal article" date="2021" name="Pest Manag. Sci.">
        <title>The cys-loop ligand-gated ion channel gene superfamilies of the cockroaches Blattella germanica and Periplaneta americana.</title>
        <authorList>
            <person name="Jones A.K."/>
            <person name="Goven D."/>
            <person name="Froger J.-A."/>
            <person name="Bantz A."/>
            <person name="Raymond V."/>
        </authorList>
    </citation>
    <scope>NUCLEOTIDE SEQUENCE</scope>
</reference>
<dbReference type="AlphaFoldDB" id="A0A7T5Y176"/>
<dbReference type="InterPro" id="IPR036734">
    <property type="entry name" value="Neur_chan_lig-bd_sf"/>
</dbReference>
<keyword evidence="9" id="KW-0675">Receptor</keyword>
<proteinExistence type="evidence at transcript level"/>